<name>A0A183HMS4_9BILA</name>
<proteinExistence type="predicted"/>
<sequence>MDLAFVRCNIYNFRLAYHEKSNFLIQSNKHSSTNGNIYAEIFLQEGNLGEENNMDIGSCNGVSW</sequence>
<evidence type="ECO:0000313" key="3">
    <source>
        <dbReference type="WBParaSite" id="OFLC_0000878501-mRNA-1"/>
    </source>
</evidence>
<reference evidence="1 2" key="2">
    <citation type="submission" date="2018-11" db="EMBL/GenBank/DDBJ databases">
        <authorList>
            <consortium name="Pathogen Informatics"/>
        </authorList>
    </citation>
    <scope>NUCLEOTIDE SEQUENCE [LARGE SCALE GENOMIC DNA]</scope>
</reference>
<organism evidence="3">
    <name type="scientific">Onchocerca flexuosa</name>
    <dbReference type="NCBI Taxonomy" id="387005"/>
    <lineage>
        <taxon>Eukaryota</taxon>
        <taxon>Metazoa</taxon>
        <taxon>Ecdysozoa</taxon>
        <taxon>Nematoda</taxon>
        <taxon>Chromadorea</taxon>
        <taxon>Rhabditida</taxon>
        <taxon>Spirurina</taxon>
        <taxon>Spiruromorpha</taxon>
        <taxon>Filarioidea</taxon>
        <taxon>Onchocercidae</taxon>
        <taxon>Onchocerca</taxon>
    </lineage>
</organism>
<keyword evidence="2" id="KW-1185">Reference proteome</keyword>
<reference evidence="3" key="1">
    <citation type="submission" date="2016-06" db="UniProtKB">
        <authorList>
            <consortium name="WormBaseParasite"/>
        </authorList>
    </citation>
    <scope>IDENTIFICATION</scope>
</reference>
<dbReference type="WBParaSite" id="OFLC_0000878501-mRNA-1">
    <property type="protein sequence ID" value="OFLC_0000878501-mRNA-1"/>
    <property type="gene ID" value="OFLC_0000878501"/>
</dbReference>
<accession>A0A183HMS4</accession>
<gene>
    <name evidence="1" type="ORF">OFLC_LOCUS8786</name>
</gene>
<protein>
    <submittedName>
        <fullName evidence="1 3">Uncharacterized protein</fullName>
    </submittedName>
</protein>
<dbReference type="EMBL" id="UZAJ01010227">
    <property type="protein sequence ID" value="VDO57399.1"/>
    <property type="molecule type" value="Genomic_DNA"/>
</dbReference>
<evidence type="ECO:0000313" key="2">
    <source>
        <dbReference type="Proteomes" id="UP000267606"/>
    </source>
</evidence>
<dbReference type="AlphaFoldDB" id="A0A183HMS4"/>
<evidence type="ECO:0000313" key="1">
    <source>
        <dbReference type="EMBL" id="VDO57399.1"/>
    </source>
</evidence>
<dbReference type="Proteomes" id="UP000267606">
    <property type="component" value="Unassembled WGS sequence"/>
</dbReference>